<accession>A0A084VC81</accession>
<keyword evidence="4" id="KW-1185">Reference proteome</keyword>
<dbReference type="VEuPathDB" id="VectorBase:ASIC002425"/>
<dbReference type="EMBL" id="ATLV01010623">
    <property type="status" value="NOT_ANNOTATED_CDS"/>
    <property type="molecule type" value="Genomic_DNA"/>
</dbReference>
<dbReference type="EMBL" id="KE524589">
    <property type="protein sequence ID" value="KFB35575.1"/>
    <property type="molecule type" value="Genomic_DNA"/>
</dbReference>
<keyword evidence="1" id="KW-0472">Membrane</keyword>
<feature type="transmembrane region" description="Helical" evidence="1">
    <location>
        <begin position="48"/>
        <end position="70"/>
    </location>
</feature>
<keyword evidence="1" id="KW-1133">Transmembrane helix</keyword>
<proteinExistence type="predicted"/>
<organism evidence="2">
    <name type="scientific">Anopheles sinensis</name>
    <name type="common">Mosquito</name>
    <dbReference type="NCBI Taxonomy" id="74873"/>
    <lineage>
        <taxon>Eukaryota</taxon>
        <taxon>Metazoa</taxon>
        <taxon>Ecdysozoa</taxon>
        <taxon>Arthropoda</taxon>
        <taxon>Hexapoda</taxon>
        <taxon>Insecta</taxon>
        <taxon>Pterygota</taxon>
        <taxon>Neoptera</taxon>
        <taxon>Endopterygota</taxon>
        <taxon>Diptera</taxon>
        <taxon>Nematocera</taxon>
        <taxon>Culicoidea</taxon>
        <taxon>Culicidae</taxon>
        <taxon>Anophelinae</taxon>
        <taxon>Anopheles</taxon>
    </lineage>
</organism>
<dbReference type="EnsemblMetazoa" id="ASIC002425-RA">
    <property type="protein sequence ID" value="ASIC002425-PA"/>
    <property type="gene ID" value="ASIC002425"/>
</dbReference>
<protein>
    <submittedName>
        <fullName evidence="2 3">Polysaccharide deacetylase</fullName>
    </submittedName>
</protein>
<name>A0A084VC81_ANOSI</name>
<reference evidence="2 4" key="1">
    <citation type="journal article" date="2014" name="BMC Genomics">
        <title>Genome sequence of Anopheles sinensis provides insight into genetics basis of mosquito competence for malaria parasites.</title>
        <authorList>
            <person name="Zhou D."/>
            <person name="Zhang D."/>
            <person name="Ding G."/>
            <person name="Shi L."/>
            <person name="Hou Q."/>
            <person name="Ye Y."/>
            <person name="Xu Y."/>
            <person name="Zhou H."/>
            <person name="Xiong C."/>
            <person name="Li S."/>
            <person name="Yu J."/>
            <person name="Hong S."/>
            <person name="Yu X."/>
            <person name="Zou P."/>
            <person name="Chen C."/>
            <person name="Chang X."/>
            <person name="Wang W."/>
            <person name="Lv Y."/>
            <person name="Sun Y."/>
            <person name="Ma L."/>
            <person name="Shen B."/>
            <person name="Zhu C."/>
        </authorList>
    </citation>
    <scope>NUCLEOTIDE SEQUENCE [LARGE SCALE GENOMIC DNA]</scope>
</reference>
<evidence type="ECO:0000313" key="3">
    <source>
        <dbReference type="EnsemblMetazoa" id="ASIC002425-PA"/>
    </source>
</evidence>
<keyword evidence="1" id="KW-0812">Transmembrane</keyword>
<dbReference type="Proteomes" id="UP000030765">
    <property type="component" value="Unassembled WGS sequence"/>
</dbReference>
<sequence>MAIVVRALVRSWCCAGAAIVVSDCAELQVPRVPAGSASIPPGMLNKQMMVRVDAMLLMIRFLMTLTVFCVHK</sequence>
<reference evidence="3" key="2">
    <citation type="submission" date="2020-05" db="UniProtKB">
        <authorList>
            <consortium name="EnsemblMetazoa"/>
        </authorList>
    </citation>
    <scope>IDENTIFICATION</scope>
</reference>
<evidence type="ECO:0000313" key="2">
    <source>
        <dbReference type="EMBL" id="KFB35575.1"/>
    </source>
</evidence>
<gene>
    <name evidence="2" type="ORF">ZHAS_00002425</name>
</gene>
<evidence type="ECO:0000313" key="4">
    <source>
        <dbReference type="Proteomes" id="UP000030765"/>
    </source>
</evidence>
<evidence type="ECO:0000256" key="1">
    <source>
        <dbReference type="SAM" id="Phobius"/>
    </source>
</evidence>
<dbReference type="AlphaFoldDB" id="A0A084VC81"/>